<dbReference type="GO" id="GO:0000981">
    <property type="term" value="F:DNA-binding transcription factor activity, RNA polymerase II-specific"/>
    <property type="evidence" value="ECO:0007669"/>
    <property type="project" value="TreeGrafter"/>
</dbReference>
<feature type="domain" description="C2H2-type" evidence="6">
    <location>
        <begin position="49"/>
        <end position="76"/>
    </location>
</feature>
<gene>
    <name evidence="7" type="primary">LOC114334918</name>
</gene>
<dbReference type="InParanoid" id="A0A6P7G1E9"/>
<dbReference type="Pfam" id="PF00096">
    <property type="entry name" value="zf-C2H2"/>
    <property type="match status" value="1"/>
</dbReference>
<dbReference type="InterPro" id="IPR013087">
    <property type="entry name" value="Znf_C2H2_type"/>
</dbReference>
<dbReference type="AlphaFoldDB" id="A0A6P7G1E9"/>
<feature type="domain" description="C2H2-type" evidence="6">
    <location>
        <begin position="77"/>
        <end position="104"/>
    </location>
</feature>
<proteinExistence type="predicted"/>
<accession>A0A6P7G1E9</accession>
<protein>
    <submittedName>
        <fullName evidence="7">Gastrula zinc finger protein XlCGF57.1-like</fullName>
    </submittedName>
</protein>
<dbReference type="FunFam" id="3.30.160.60:FF:000110">
    <property type="entry name" value="Zinc finger protein-like"/>
    <property type="match status" value="1"/>
</dbReference>
<evidence type="ECO:0000313" key="7">
    <source>
        <dbReference type="RefSeq" id="XP_028140857.1"/>
    </source>
</evidence>
<evidence type="ECO:0000256" key="5">
    <source>
        <dbReference type="PROSITE-ProRule" id="PRU00042"/>
    </source>
</evidence>
<dbReference type="PANTHER" id="PTHR23235">
    <property type="entry name" value="KRUEPPEL-LIKE TRANSCRIPTION FACTOR"/>
    <property type="match status" value="1"/>
</dbReference>
<evidence type="ECO:0000256" key="3">
    <source>
        <dbReference type="ARBA" id="ARBA00022771"/>
    </source>
</evidence>
<dbReference type="PROSITE" id="PS00028">
    <property type="entry name" value="ZINC_FINGER_C2H2_1"/>
    <property type="match status" value="2"/>
</dbReference>
<organism evidence="7">
    <name type="scientific">Diabrotica virgifera virgifera</name>
    <name type="common">western corn rootworm</name>
    <dbReference type="NCBI Taxonomy" id="50390"/>
    <lineage>
        <taxon>Eukaryota</taxon>
        <taxon>Metazoa</taxon>
        <taxon>Ecdysozoa</taxon>
        <taxon>Arthropoda</taxon>
        <taxon>Hexapoda</taxon>
        <taxon>Insecta</taxon>
        <taxon>Pterygota</taxon>
        <taxon>Neoptera</taxon>
        <taxon>Endopterygota</taxon>
        <taxon>Coleoptera</taxon>
        <taxon>Polyphaga</taxon>
        <taxon>Cucujiformia</taxon>
        <taxon>Chrysomeloidea</taxon>
        <taxon>Chrysomelidae</taxon>
        <taxon>Galerucinae</taxon>
        <taxon>Diabroticina</taxon>
        <taxon>Diabroticites</taxon>
        <taxon>Diabrotica</taxon>
    </lineage>
</organism>
<evidence type="ECO:0000259" key="6">
    <source>
        <dbReference type="PROSITE" id="PS50157"/>
    </source>
</evidence>
<dbReference type="SMART" id="SM00355">
    <property type="entry name" value="ZnF_C2H2"/>
    <property type="match status" value="2"/>
</dbReference>
<keyword evidence="4" id="KW-0862">Zinc</keyword>
<sequence length="151" mass="17794">MLLIATAYECVHVYKELTTTKTEVDLEQQLLEHKIKKHYMITNNSSRPFVCSVCMKGFKRVGYLHSHFITHSTEKKVICEECGKGFYRKDQLKKHARFHKTRQKKEQTNITEHILPKEHLLDNNTKTAHVTISVEKVFKDKGKLNFLMEMD</sequence>
<evidence type="ECO:0000256" key="4">
    <source>
        <dbReference type="ARBA" id="ARBA00022833"/>
    </source>
</evidence>
<dbReference type="PANTHER" id="PTHR23235:SF132">
    <property type="entry name" value="KRUEPPEL-LIKE FACTOR 9"/>
    <property type="match status" value="1"/>
</dbReference>
<dbReference type="PROSITE" id="PS50157">
    <property type="entry name" value="ZINC_FINGER_C2H2_2"/>
    <property type="match status" value="2"/>
</dbReference>
<dbReference type="SUPFAM" id="SSF57667">
    <property type="entry name" value="beta-beta-alpha zinc fingers"/>
    <property type="match status" value="1"/>
</dbReference>
<dbReference type="GO" id="GO:0008270">
    <property type="term" value="F:zinc ion binding"/>
    <property type="evidence" value="ECO:0007669"/>
    <property type="project" value="UniProtKB-KW"/>
</dbReference>
<evidence type="ECO:0000256" key="1">
    <source>
        <dbReference type="ARBA" id="ARBA00022723"/>
    </source>
</evidence>
<reference evidence="7" key="1">
    <citation type="submission" date="2025-08" db="UniProtKB">
        <authorList>
            <consortium name="RefSeq"/>
        </authorList>
    </citation>
    <scope>IDENTIFICATION</scope>
    <source>
        <tissue evidence="7">Whole insect</tissue>
    </source>
</reference>
<dbReference type="RefSeq" id="XP_028140857.1">
    <property type="nucleotide sequence ID" value="XM_028285056.1"/>
</dbReference>
<dbReference type="GO" id="GO:0000978">
    <property type="term" value="F:RNA polymerase II cis-regulatory region sequence-specific DNA binding"/>
    <property type="evidence" value="ECO:0007669"/>
    <property type="project" value="TreeGrafter"/>
</dbReference>
<evidence type="ECO:0000256" key="2">
    <source>
        <dbReference type="ARBA" id="ARBA00022737"/>
    </source>
</evidence>
<keyword evidence="1" id="KW-0479">Metal-binding</keyword>
<keyword evidence="2" id="KW-0677">Repeat</keyword>
<keyword evidence="3 5" id="KW-0863">Zinc-finger</keyword>
<dbReference type="InterPro" id="IPR036236">
    <property type="entry name" value="Znf_C2H2_sf"/>
</dbReference>
<name>A0A6P7G1E9_DIAVI</name>
<dbReference type="Gene3D" id="3.30.160.60">
    <property type="entry name" value="Classic Zinc Finger"/>
    <property type="match status" value="2"/>
</dbReference>